<proteinExistence type="inferred from homology"/>
<dbReference type="Proteomes" id="UP000255517">
    <property type="component" value="Unassembled WGS sequence"/>
</dbReference>
<keyword evidence="2 6" id="KW-0698">rRNA processing</keyword>
<dbReference type="RefSeq" id="WP_019034803.1">
    <property type="nucleotide sequence ID" value="NZ_CAMUOS010000004.1"/>
</dbReference>
<dbReference type="SUPFAM" id="SSF81799">
    <property type="entry name" value="Putative methyltransferase TM0872, insert domain"/>
    <property type="match status" value="1"/>
</dbReference>
<feature type="binding site" evidence="6">
    <location>
        <begin position="33"/>
        <end position="35"/>
    </location>
    <ligand>
        <name>S-adenosyl-L-methionine</name>
        <dbReference type="ChEBI" id="CHEBI:59789"/>
    </ligand>
</feature>
<dbReference type="PANTHER" id="PTHR11265">
    <property type="entry name" value="S-ADENOSYL-METHYLTRANSFERASE MRAW"/>
    <property type="match status" value="1"/>
</dbReference>
<dbReference type="EMBL" id="UGSZ01000001">
    <property type="protein sequence ID" value="SUB57457.1"/>
    <property type="molecule type" value="Genomic_DNA"/>
</dbReference>
<evidence type="ECO:0000256" key="1">
    <source>
        <dbReference type="ARBA" id="ARBA00010396"/>
    </source>
</evidence>
<dbReference type="NCBIfam" id="TIGR00006">
    <property type="entry name" value="16S rRNA (cytosine(1402)-N(4))-methyltransferase RsmH"/>
    <property type="match status" value="1"/>
</dbReference>
<dbReference type="InterPro" id="IPR029063">
    <property type="entry name" value="SAM-dependent_MTases_sf"/>
</dbReference>
<comment type="catalytic activity">
    <reaction evidence="6">
        <text>cytidine(1402) in 16S rRNA + S-adenosyl-L-methionine = N(4)-methylcytidine(1402) in 16S rRNA + S-adenosyl-L-homocysteine + H(+)</text>
        <dbReference type="Rhea" id="RHEA:42928"/>
        <dbReference type="Rhea" id="RHEA-COMP:10286"/>
        <dbReference type="Rhea" id="RHEA-COMP:10287"/>
        <dbReference type="ChEBI" id="CHEBI:15378"/>
        <dbReference type="ChEBI" id="CHEBI:57856"/>
        <dbReference type="ChEBI" id="CHEBI:59789"/>
        <dbReference type="ChEBI" id="CHEBI:74506"/>
        <dbReference type="ChEBI" id="CHEBI:82748"/>
        <dbReference type="EC" id="2.1.1.199"/>
    </reaction>
</comment>
<dbReference type="EC" id="2.1.1.199" evidence="6"/>
<dbReference type="AlphaFoldDB" id="A0A379C785"/>
<keyword evidence="4 6" id="KW-0808">Transferase</keyword>
<name>A0A379C785_9FIRM</name>
<accession>A0A379C785</accession>
<keyword evidence="5 6" id="KW-0949">S-adenosyl-L-methionine</keyword>
<dbReference type="OrthoDB" id="9806637at2"/>
<comment type="function">
    <text evidence="6">Specifically methylates the N4 position of cytidine in position 1402 (C1402) of 16S rRNA.</text>
</comment>
<sequence length="320" mass="37026">MEFKHVSVLYNEVLENLNIRENKIYMDATIGGAGHSKGIAKILNNSGLLIGIDQDKDAIKKSHEVLSEYENVKLFNTNYKNFEEILDCLHIKKVDGILLDLGVSSYQFDKGERGFSYRFDSELDMRMDKTLPLTAKTIVNEYSKDELYRIIKEYGEENWAKRIAEFIVQERKIKKINTTFDLVEVIKKAVPKGARRDGPHPAKRTFQALRIEVNDELNVLKKSIYKFVERLNPGGRLAIISFHSLEDRIVKNAFRYLYSDCVCPPEQIICTCDKKREIEIITRKPIVPTKEEIKNNNRSHSAKLRVAEKLEVSHDKENNC</sequence>
<feature type="binding site" evidence="6">
    <location>
        <position position="107"/>
    </location>
    <ligand>
        <name>S-adenosyl-L-methionine</name>
        <dbReference type="ChEBI" id="CHEBI:59789"/>
    </ligand>
</feature>
<evidence type="ECO:0000313" key="7">
    <source>
        <dbReference type="EMBL" id="SUB57457.1"/>
    </source>
</evidence>
<gene>
    <name evidence="6 7" type="primary">rsmH</name>
    <name evidence="7" type="ORF">NCTC13149_01300</name>
</gene>
<keyword evidence="6" id="KW-0963">Cytoplasm</keyword>
<evidence type="ECO:0000256" key="2">
    <source>
        <dbReference type="ARBA" id="ARBA00022552"/>
    </source>
</evidence>
<dbReference type="HAMAP" id="MF_01007">
    <property type="entry name" value="16SrRNA_methyltr_H"/>
    <property type="match status" value="1"/>
</dbReference>
<dbReference type="Gene3D" id="1.10.150.170">
    <property type="entry name" value="Putative methyltransferase TM0872, insert domain"/>
    <property type="match status" value="1"/>
</dbReference>
<organism evidence="7 8">
    <name type="scientific">Peptoniphilus lacrimalis</name>
    <dbReference type="NCBI Taxonomy" id="33031"/>
    <lineage>
        <taxon>Bacteria</taxon>
        <taxon>Bacillati</taxon>
        <taxon>Bacillota</taxon>
        <taxon>Tissierellia</taxon>
        <taxon>Tissierellales</taxon>
        <taxon>Peptoniphilaceae</taxon>
        <taxon>Peptoniphilus</taxon>
    </lineage>
</organism>
<dbReference type="Gene3D" id="3.40.50.150">
    <property type="entry name" value="Vaccinia Virus protein VP39"/>
    <property type="match status" value="1"/>
</dbReference>
<evidence type="ECO:0000256" key="6">
    <source>
        <dbReference type="HAMAP-Rule" id="MF_01007"/>
    </source>
</evidence>
<dbReference type="PANTHER" id="PTHR11265:SF0">
    <property type="entry name" value="12S RRNA N4-METHYLCYTIDINE METHYLTRANSFERASE"/>
    <property type="match status" value="1"/>
</dbReference>
<feature type="binding site" evidence="6">
    <location>
        <position position="100"/>
    </location>
    <ligand>
        <name>S-adenosyl-L-methionine</name>
        <dbReference type="ChEBI" id="CHEBI:59789"/>
    </ligand>
</feature>
<dbReference type="GO" id="GO:0070475">
    <property type="term" value="P:rRNA base methylation"/>
    <property type="evidence" value="ECO:0007669"/>
    <property type="project" value="UniProtKB-UniRule"/>
</dbReference>
<evidence type="ECO:0000256" key="3">
    <source>
        <dbReference type="ARBA" id="ARBA00022603"/>
    </source>
</evidence>
<comment type="similarity">
    <text evidence="1 6">Belongs to the methyltransferase superfamily. RsmH family.</text>
</comment>
<evidence type="ECO:0000256" key="4">
    <source>
        <dbReference type="ARBA" id="ARBA00022679"/>
    </source>
</evidence>
<dbReference type="InterPro" id="IPR023397">
    <property type="entry name" value="SAM-dep_MeTrfase_MraW_recog"/>
</dbReference>
<feature type="binding site" evidence="6">
    <location>
        <position position="79"/>
    </location>
    <ligand>
        <name>S-adenosyl-L-methionine</name>
        <dbReference type="ChEBI" id="CHEBI:59789"/>
    </ligand>
</feature>
<dbReference type="PIRSF" id="PIRSF004486">
    <property type="entry name" value="MraW"/>
    <property type="match status" value="1"/>
</dbReference>
<keyword evidence="3 6" id="KW-0489">Methyltransferase</keyword>
<dbReference type="STRING" id="1122949.GCA_000378725_01038"/>
<protein>
    <recommendedName>
        <fullName evidence="6">Ribosomal RNA small subunit methyltransferase H</fullName>
        <ecNumber evidence="6">2.1.1.199</ecNumber>
    </recommendedName>
    <alternativeName>
        <fullName evidence="6">16S rRNA m(4)C1402 methyltransferase</fullName>
    </alternativeName>
    <alternativeName>
        <fullName evidence="6">rRNA (cytosine-N(4)-)-methyltransferase RsmH</fullName>
    </alternativeName>
</protein>
<feature type="binding site" evidence="6">
    <location>
        <position position="53"/>
    </location>
    <ligand>
        <name>S-adenosyl-L-methionine</name>
        <dbReference type="ChEBI" id="CHEBI:59789"/>
    </ligand>
</feature>
<comment type="subcellular location">
    <subcellularLocation>
        <location evidence="6">Cytoplasm</location>
    </subcellularLocation>
</comment>
<dbReference type="Pfam" id="PF01795">
    <property type="entry name" value="Methyltransf_5"/>
    <property type="match status" value="1"/>
</dbReference>
<evidence type="ECO:0000313" key="8">
    <source>
        <dbReference type="Proteomes" id="UP000255517"/>
    </source>
</evidence>
<dbReference type="GO" id="GO:0005737">
    <property type="term" value="C:cytoplasm"/>
    <property type="evidence" value="ECO:0007669"/>
    <property type="project" value="UniProtKB-SubCell"/>
</dbReference>
<evidence type="ECO:0000256" key="5">
    <source>
        <dbReference type="ARBA" id="ARBA00022691"/>
    </source>
</evidence>
<dbReference type="InterPro" id="IPR002903">
    <property type="entry name" value="RsmH"/>
</dbReference>
<dbReference type="GO" id="GO:0071424">
    <property type="term" value="F:rRNA (cytosine-N4-)-methyltransferase activity"/>
    <property type="evidence" value="ECO:0007669"/>
    <property type="project" value="UniProtKB-UniRule"/>
</dbReference>
<dbReference type="SUPFAM" id="SSF53335">
    <property type="entry name" value="S-adenosyl-L-methionine-dependent methyltransferases"/>
    <property type="match status" value="1"/>
</dbReference>
<reference evidence="7 8" key="1">
    <citation type="submission" date="2018-06" db="EMBL/GenBank/DDBJ databases">
        <authorList>
            <consortium name="Pathogen Informatics"/>
            <person name="Doyle S."/>
        </authorList>
    </citation>
    <scope>NUCLEOTIDE SEQUENCE [LARGE SCALE GENOMIC DNA]</scope>
    <source>
        <strain evidence="7 8">NCTC13149</strain>
    </source>
</reference>